<feature type="region of interest" description="Disordered" evidence="1">
    <location>
        <begin position="258"/>
        <end position="296"/>
    </location>
</feature>
<keyword evidence="3" id="KW-1185">Reference proteome</keyword>
<protein>
    <submittedName>
        <fullName evidence="2">Uncharacterized protein</fullName>
    </submittedName>
</protein>
<sequence length="317" mass="36571">MEMRIVARENLGYLTGAILKPPELSLTYNKWCTENFRVNGWLINSMSPDFMGLDLEVDQVRGEVLRKDLKLDIDQTFAYVHIDAPQRMSMIGAQEPSVMVAQSQKRSQTSTGDSSHNKALTSRPKKKCTHCGRDKHTHVGCYELIGYLDWWDYSKALRRNMSKSLNTSSKTDLDIFSSKTIGCGTKRGKLYYFDLGPDNEAKVCQTFKMGGASVEKQKDKVWLRHRHWTCFVWLFTKEVLEENLEPSTQKFLDFFKAEESQPKSDQSPPPDFEHPKTLPQNNRLLVPNDQSPPRCQNQEEEIYSFAEILPHMTHLQL</sequence>
<evidence type="ECO:0000313" key="2">
    <source>
        <dbReference type="EMBL" id="KAI5335498.1"/>
    </source>
</evidence>
<comment type="caution">
    <text evidence="2">The sequence shown here is derived from an EMBL/GenBank/DDBJ whole genome shotgun (WGS) entry which is preliminary data.</text>
</comment>
<dbReference type="PANTHER" id="PTHR34222">
    <property type="entry name" value="GAG_PRE-INTEGRS DOMAIN-CONTAINING PROTEIN"/>
    <property type="match status" value="1"/>
</dbReference>
<proteinExistence type="predicted"/>
<dbReference type="Proteomes" id="UP001054821">
    <property type="component" value="Chromosome 4"/>
</dbReference>
<feature type="compositionally biased region" description="Polar residues" evidence="1">
    <location>
        <begin position="278"/>
        <end position="296"/>
    </location>
</feature>
<accession>A0AAD4Z867</accession>
<dbReference type="EMBL" id="JAJFAZ020000004">
    <property type="protein sequence ID" value="KAI5335498.1"/>
    <property type="molecule type" value="Genomic_DNA"/>
</dbReference>
<feature type="region of interest" description="Disordered" evidence="1">
    <location>
        <begin position="100"/>
        <end position="127"/>
    </location>
</feature>
<reference evidence="2 3" key="1">
    <citation type="journal article" date="2022" name="G3 (Bethesda)">
        <title>Whole-genome sequence and methylome profiling of the almond [Prunus dulcis (Mill.) D.A. Webb] cultivar 'Nonpareil'.</title>
        <authorList>
            <person name="D'Amico-Willman K.M."/>
            <person name="Ouma W.Z."/>
            <person name="Meulia T."/>
            <person name="Sideli G.M."/>
            <person name="Gradziel T.M."/>
            <person name="Fresnedo-Ramirez J."/>
        </authorList>
    </citation>
    <scope>NUCLEOTIDE SEQUENCE [LARGE SCALE GENOMIC DNA]</scope>
    <source>
        <strain evidence="2">Clone GOH B32 T37-40</strain>
    </source>
</reference>
<dbReference type="AlphaFoldDB" id="A0AAD4Z867"/>
<feature type="compositionally biased region" description="Polar residues" evidence="1">
    <location>
        <begin position="100"/>
        <end position="120"/>
    </location>
</feature>
<dbReference type="PANTHER" id="PTHR34222:SF43">
    <property type="entry name" value="RETROTRANSPOSON GAG DOMAIN-CONTAINING PROTEIN"/>
    <property type="match status" value="1"/>
</dbReference>
<organism evidence="2 3">
    <name type="scientific">Prunus dulcis</name>
    <name type="common">Almond</name>
    <name type="synonym">Amygdalus dulcis</name>
    <dbReference type="NCBI Taxonomy" id="3755"/>
    <lineage>
        <taxon>Eukaryota</taxon>
        <taxon>Viridiplantae</taxon>
        <taxon>Streptophyta</taxon>
        <taxon>Embryophyta</taxon>
        <taxon>Tracheophyta</taxon>
        <taxon>Spermatophyta</taxon>
        <taxon>Magnoliopsida</taxon>
        <taxon>eudicotyledons</taxon>
        <taxon>Gunneridae</taxon>
        <taxon>Pentapetalae</taxon>
        <taxon>rosids</taxon>
        <taxon>fabids</taxon>
        <taxon>Rosales</taxon>
        <taxon>Rosaceae</taxon>
        <taxon>Amygdaloideae</taxon>
        <taxon>Amygdaleae</taxon>
        <taxon>Prunus</taxon>
    </lineage>
</organism>
<evidence type="ECO:0000313" key="3">
    <source>
        <dbReference type="Proteomes" id="UP001054821"/>
    </source>
</evidence>
<name>A0AAD4Z867_PRUDU</name>
<evidence type="ECO:0000256" key="1">
    <source>
        <dbReference type="SAM" id="MobiDB-lite"/>
    </source>
</evidence>
<gene>
    <name evidence="2" type="ORF">L3X38_025631</name>
</gene>